<name>A0AAN8PFD9_POLSC</name>
<sequence>MGEWMGENVVNREIMALEQSFCLVRHEQMRAIMTSRNTKLDYFIQQLIRMAWRDVPSRGYAECKETVSVEDGDNVIICQTSKRHGNRRNETIIRGDTLRRLIISGYL</sequence>
<proteinExistence type="predicted"/>
<evidence type="ECO:0000313" key="1">
    <source>
        <dbReference type="EMBL" id="KAK6629923.1"/>
    </source>
</evidence>
<dbReference type="Proteomes" id="UP001372834">
    <property type="component" value="Unassembled WGS sequence"/>
</dbReference>
<protein>
    <submittedName>
        <fullName evidence="1">Uncharacterized protein</fullName>
    </submittedName>
</protein>
<evidence type="ECO:0000313" key="2">
    <source>
        <dbReference type="Proteomes" id="UP001372834"/>
    </source>
</evidence>
<accession>A0AAN8PFD9</accession>
<organism evidence="1 2">
    <name type="scientific">Polyplax serrata</name>
    <name type="common">Common mouse louse</name>
    <dbReference type="NCBI Taxonomy" id="468196"/>
    <lineage>
        <taxon>Eukaryota</taxon>
        <taxon>Metazoa</taxon>
        <taxon>Ecdysozoa</taxon>
        <taxon>Arthropoda</taxon>
        <taxon>Hexapoda</taxon>
        <taxon>Insecta</taxon>
        <taxon>Pterygota</taxon>
        <taxon>Neoptera</taxon>
        <taxon>Paraneoptera</taxon>
        <taxon>Psocodea</taxon>
        <taxon>Troctomorpha</taxon>
        <taxon>Phthiraptera</taxon>
        <taxon>Anoplura</taxon>
        <taxon>Polyplacidae</taxon>
        <taxon>Polyplax</taxon>
    </lineage>
</organism>
<gene>
    <name evidence="1" type="ORF">RUM43_003744</name>
</gene>
<dbReference type="AlphaFoldDB" id="A0AAN8PFD9"/>
<reference evidence="1 2" key="1">
    <citation type="submission" date="2023-10" db="EMBL/GenBank/DDBJ databases">
        <title>Genomes of two closely related lineages of the louse Polyplax serrata with different host specificities.</title>
        <authorList>
            <person name="Martinu J."/>
            <person name="Tarabai H."/>
            <person name="Stefka J."/>
            <person name="Hypsa V."/>
        </authorList>
    </citation>
    <scope>NUCLEOTIDE SEQUENCE [LARGE SCALE GENOMIC DNA]</scope>
    <source>
        <strain evidence="1">HR10_N</strain>
    </source>
</reference>
<comment type="caution">
    <text evidence="1">The sequence shown here is derived from an EMBL/GenBank/DDBJ whole genome shotgun (WGS) entry which is preliminary data.</text>
</comment>
<dbReference type="EMBL" id="JAWJWE010000036">
    <property type="protein sequence ID" value="KAK6629923.1"/>
    <property type="molecule type" value="Genomic_DNA"/>
</dbReference>